<feature type="domain" description="Response regulatory" evidence="7">
    <location>
        <begin position="3"/>
        <end position="118"/>
    </location>
</feature>
<evidence type="ECO:0000256" key="1">
    <source>
        <dbReference type="ARBA" id="ARBA00022553"/>
    </source>
</evidence>
<keyword evidence="9" id="KW-1185">Reference proteome</keyword>
<evidence type="ECO:0000256" key="3">
    <source>
        <dbReference type="ARBA" id="ARBA00023015"/>
    </source>
</evidence>
<dbReference type="PANTHER" id="PTHR44591">
    <property type="entry name" value="STRESS RESPONSE REGULATOR PROTEIN 1"/>
    <property type="match status" value="1"/>
</dbReference>
<dbReference type="eggNOG" id="arCOG02595">
    <property type="taxonomic scope" value="Archaea"/>
</dbReference>
<dbReference type="EMBL" id="CP002792">
    <property type="protein sequence ID" value="AEH07007.1"/>
    <property type="molecule type" value="Genomic_DNA"/>
</dbReference>
<evidence type="ECO:0000256" key="5">
    <source>
        <dbReference type="ARBA" id="ARBA00023163"/>
    </source>
</evidence>
<dbReference type="SMART" id="SM00448">
    <property type="entry name" value="REC"/>
    <property type="match status" value="1"/>
</dbReference>
<dbReference type="OrthoDB" id="9652at2157"/>
<dbReference type="PANTHER" id="PTHR44591:SF3">
    <property type="entry name" value="RESPONSE REGULATORY DOMAIN-CONTAINING PROTEIN"/>
    <property type="match status" value="1"/>
</dbReference>
<dbReference type="GO" id="GO:0000160">
    <property type="term" value="P:phosphorelay signal transduction system"/>
    <property type="evidence" value="ECO:0007669"/>
    <property type="project" value="UniProtKB-KW"/>
</dbReference>
<keyword evidence="2" id="KW-0902">Two-component regulatory system</keyword>
<dbReference type="Proteomes" id="UP000009296">
    <property type="component" value="Chromosome"/>
</dbReference>
<gene>
    <name evidence="8" type="ordered locus">Metok_1037</name>
</gene>
<evidence type="ECO:0000313" key="8">
    <source>
        <dbReference type="EMBL" id="AEH07007.1"/>
    </source>
</evidence>
<dbReference type="InterPro" id="IPR011006">
    <property type="entry name" value="CheY-like_superfamily"/>
</dbReference>
<dbReference type="InterPro" id="IPR050595">
    <property type="entry name" value="Bact_response_regulator"/>
</dbReference>
<evidence type="ECO:0000313" key="9">
    <source>
        <dbReference type="Proteomes" id="UP000009296"/>
    </source>
</evidence>
<keyword evidence="4" id="KW-0238">DNA-binding</keyword>
<keyword evidence="1 6" id="KW-0597">Phosphoprotein</keyword>
<dbReference type="KEGG" id="mok:Metok_1037"/>
<reference evidence="8" key="1">
    <citation type="submission" date="2011-05" db="EMBL/GenBank/DDBJ databases">
        <title>Complete sequence of chromosome of Methanothermococcus okinawensis IH1.</title>
        <authorList>
            <consortium name="US DOE Joint Genome Institute"/>
            <person name="Lucas S."/>
            <person name="Han J."/>
            <person name="Lapidus A."/>
            <person name="Cheng J.-F."/>
            <person name="Goodwin L."/>
            <person name="Pitluck S."/>
            <person name="Peters L."/>
            <person name="Mikhailova N."/>
            <person name="Held B."/>
            <person name="Han C."/>
            <person name="Tapia R."/>
            <person name="Land M."/>
            <person name="Hauser L."/>
            <person name="Kyrpides N."/>
            <person name="Ivanova N."/>
            <person name="Pagani I."/>
            <person name="Sieprawska-Lupa M."/>
            <person name="Takai K."/>
            <person name="Miyazaki J."/>
            <person name="Whitman W."/>
            <person name="Woyke T."/>
        </authorList>
    </citation>
    <scope>NUCLEOTIDE SEQUENCE [LARGE SCALE GENOMIC DNA]</scope>
    <source>
        <strain evidence="8">IH1</strain>
    </source>
</reference>
<keyword evidence="5" id="KW-0804">Transcription</keyword>
<keyword evidence="3" id="KW-0805">Transcription regulation</keyword>
<dbReference type="GO" id="GO:0003677">
    <property type="term" value="F:DNA binding"/>
    <property type="evidence" value="ECO:0007669"/>
    <property type="project" value="UniProtKB-KW"/>
</dbReference>
<dbReference type="Gene3D" id="3.40.50.2300">
    <property type="match status" value="1"/>
</dbReference>
<feature type="modified residue" description="4-aspartylphosphate" evidence="6">
    <location>
        <position position="51"/>
    </location>
</feature>
<evidence type="ECO:0000256" key="4">
    <source>
        <dbReference type="ARBA" id="ARBA00023125"/>
    </source>
</evidence>
<dbReference type="PROSITE" id="PS50110">
    <property type="entry name" value="RESPONSE_REGULATORY"/>
    <property type="match status" value="1"/>
</dbReference>
<name>F8AN86_METOI</name>
<dbReference type="FunFam" id="3.40.50.2300:FF:000001">
    <property type="entry name" value="DNA-binding response regulator PhoB"/>
    <property type="match status" value="1"/>
</dbReference>
<proteinExistence type="predicted"/>
<dbReference type="STRING" id="647113.Metok_1037"/>
<dbReference type="Pfam" id="PF00072">
    <property type="entry name" value="Response_reg"/>
    <property type="match status" value="1"/>
</dbReference>
<dbReference type="RefSeq" id="WP_013867191.1">
    <property type="nucleotide sequence ID" value="NC_015636.1"/>
</dbReference>
<dbReference type="SUPFAM" id="SSF52172">
    <property type="entry name" value="CheY-like"/>
    <property type="match status" value="1"/>
</dbReference>
<evidence type="ECO:0000256" key="6">
    <source>
        <dbReference type="PROSITE-ProRule" id="PRU00169"/>
    </source>
</evidence>
<evidence type="ECO:0000256" key="2">
    <source>
        <dbReference type="ARBA" id="ARBA00023012"/>
    </source>
</evidence>
<evidence type="ECO:0000259" key="7">
    <source>
        <dbReference type="PROSITE" id="PS50110"/>
    </source>
</evidence>
<organism evidence="8 9">
    <name type="scientific">Methanothermococcus okinawensis (strain DSM 14208 / JCM 11175 / IH1)</name>
    <dbReference type="NCBI Taxonomy" id="647113"/>
    <lineage>
        <taxon>Archaea</taxon>
        <taxon>Methanobacteriati</taxon>
        <taxon>Methanobacteriota</taxon>
        <taxon>Methanomada group</taxon>
        <taxon>Methanococci</taxon>
        <taxon>Methanococcales</taxon>
        <taxon>Methanococcaceae</taxon>
        <taxon>Methanothermococcus</taxon>
    </lineage>
</organism>
<sequence>MAKILVVEDNEDILNLVKIILEVNNHDVLTASDGHEAIKLMENKPDLVLLDIMMPGMSGWDVLDIIRSRDKWKNTPVIALTALAQKKDIETGVKKHVDGYIVKPFEKKELLNIINKVLGEHPNK</sequence>
<accession>F8AN86</accession>
<dbReference type="InterPro" id="IPR001789">
    <property type="entry name" value="Sig_transdc_resp-reg_receiver"/>
</dbReference>
<dbReference type="HOGENOM" id="CLU_000445_69_17_2"/>
<dbReference type="GeneID" id="10773193"/>
<protein>
    <submittedName>
        <fullName evidence="8">Response regulator receiver protein</fullName>
    </submittedName>
</protein>
<dbReference type="AlphaFoldDB" id="F8AN86"/>